<gene>
    <name evidence="8" type="ORF">DXH47_05495</name>
</gene>
<feature type="active site" description="Proton donor" evidence="4">
    <location>
        <position position="51"/>
    </location>
</feature>
<evidence type="ECO:0000256" key="5">
    <source>
        <dbReference type="PIRSR" id="PIRSR000097-2"/>
    </source>
</evidence>
<keyword evidence="2" id="KW-0521">NADP</keyword>
<sequence length="286" mass="31891">MMETTQTRQLANGLAIPSMGFGTILPADQVTSSVVAAFNAGYRLIDTAEAYHNEAAVGAGIRQAIADGTVTRENIFISSKVWFVHRSYQSTLDAFDESLRLLGLDYLDGYLVHWPANSRWHANWRELNAETWRAFETLYQAGKVRAIGVSNFSVHQLEALIADTSITPMLNQLEYHPDFSQPESAQFDRQEKIVTEAWRPLGGPGGHVLANSVIQELAHKYDRQPTQIILRWLTQLGIVPLPKSINPAHMAANLASFDFKLSHADLDLISNLPQGSTQYDPETYHS</sequence>
<dbReference type="InterPro" id="IPR018170">
    <property type="entry name" value="Aldo/ket_reductase_CS"/>
</dbReference>
<evidence type="ECO:0000256" key="3">
    <source>
        <dbReference type="ARBA" id="ARBA00023002"/>
    </source>
</evidence>
<comment type="caution">
    <text evidence="8">The sequence shown here is derived from an EMBL/GenBank/DDBJ whole genome shotgun (WGS) entry which is preliminary data.</text>
</comment>
<dbReference type="InterPro" id="IPR023210">
    <property type="entry name" value="NADP_OxRdtase_dom"/>
</dbReference>
<proteinExistence type="inferred from homology"/>
<dbReference type="Pfam" id="PF00248">
    <property type="entry name" value="Aldo_ket_red"/>
    <property type="match status" value="1"/>
</dbReference>
<keyword evidence="9" id="KW-1185">Reference proteome</keyword>
<dbReference type="EMBL" id="QXIL01000007">
    <property type="protein sequence ID" value="RXI78963.1"/>
    <property type="molecule type" value="Genomic_DNA"/>
</dbReference>
<evidence type="ECO:0000313" key="9">
    <source>
        <dbReference type="Proteomes" id="UP000290602"/>
    </source>
</evidence>
<evidence type="ECO:0000256" key="6">
    <source>
        <dbReference type="PIRSR" id="PIRSR000097-3"/>
    </source>
</evidence>
<protein>
    <submittedName>
        <fullName evidence="8">Aldo/keto reductase</fullName>
    </submittedName>
</protein>
<dbReference type="PANTHER" id="PTHR43827:SF3">
    <property type="entry name" value="NADP-DEPENDENT OXIDOREDUCTASE DOMAIN-CONTAINING PROTEIN"/>
    <property type="match status" value="1"/>
</dbReference>
<dbReference type="Gene3D" id="3.20.20.100">
    <property type="entry name" value="NADP-dependent oxidoreductase domain"/>
    <property type="match status" value="1"/>
</dbReference>
<dbReference type="InterPro" id="IPR036812">
    <property type="entry name" value="NAD(P)_OxRdtase_dom_sf"/>
</dbReference>
<dbReference type="InterPro" id="IPR020471">
    <property type="entry name" value="AKR"/>
</dbReference>
<name>A0A4Q0VIF1_9LACO</name>
<evidence type="ECO:0000313" key="8">
    <source>
        <dbReference type="EMBL" id="RXI78963.1"/>
    </source>
</evidence>
<organism evidence="8 9">
    <name type="scientific">Levilactobacillus suantsaii</name>
    <dbReference type="NCBI Taxonomy" id="2292255"/>
    <lineage>
        <taxon>Bacteria</taxon>
        <taxon>Bacillati</taxon>
        <taxon>Bacillota</taxon>
        <taxon>Bacilli</taxon>
        <taxon>Lactobacillales</taxon>
        <taxon>Lactobacillaceae</taxon>
        <taxon>Levilactobacillus</taxon>
    </lineage>
</organism>
<comment type="similarity">
    <text evidence="1">Belongs to the aldo/keto reductase family.</text>
</comment>
<feature type="site" description="Lowers pKa of active site Tyr" evidence="6">
    <location>
        <position position="80"/>
    </location>
</feature>
<feature type="binding site" evidence="5">
    <location>
        <position position="113"/>
    </location>
    <ligand>
        <name>substrate</name>
    </ligand>
</feature>
<dbReference type="AlphaFoldDB" id="A0A4Q0VIF1"/>
<keyword evidence="3" id="KW-0560">Oxidoreductase</keyword>
<dbReference type="PRINTS" id="PR00069">
    <property type="entry name" value="ALDKETRDTASE"/>
</dbReference>
<dbReference type="OrthoDB" id="9804790at2"/>
<feature type="domain" description="NADP-dependent oxidoreductase" evidence="7">
    <location>
        <begin position="25"/>
        <end position="270"/>
    </location>
</feature>
<dbReference type="FunFam" id="3.20.20.100:FF:000002">
    <property type="entry name" value="2,5-diketo-D-gluconic acid reductase A"/>
    <property type="match status" value="1"/>
</dbReference>
<accession>A0A4Q0VIF1</accession>
<dbReference type="PIRSF" id="PIRSF000097">
    <property type="entry name" value="AKR"/>
    <property type="match status" value="1"/>
</dbReference>
<evidence type="ECO:0000259" key="7">
    <source>
        <dbReference type="Pfam" id="PF00248"/>
    </source>
</evidence>
<reference evidence="8 9" key="1">
    <citation type="submission" date="2018-08" db="EMBL/GenBank/DDBJ databases">
        <title>Lactobacillus suantsai sp. nov., isolated from traditional fermented suan-tsai in Taiwan.</title>
        <authorList>
            <person name="Huang C.-H."/>
        </authorList>
    </citation>
    <scope>NUCLEOTIDE SEQUENCE [LARGE SCALE GENOMIC DNA]</scope>
    <source>
        <strain evidence="8 9">BCRC 12945</strain>
    </source>
</reference>
<dbReference type="RefSeq" id="WP_129032326.1">
    <property type="nucleotide sequence ID" value="NZ_CP059603.1"/>
</dbReference>
<dbReference type="PANTHER" id="PTHR43827">
    <property type="entry name" value="2,5-DIKETO-D-GLUCONIC ACID REDUCTASE"/>
    <property type="match status" value="1"/>
</dbReference>
<dbReference type="PROSITE" id="PS00798">
    <property type="entry name" value="ALDOKETO_REDUCTASE_1"/>
    <property type="match status" value="1"/>
</dbReference>
<dbReference type="GO" id="GO:0016616">
    <property type="term" value="F:oxidoreductase activity, acting on the CH-OH group of donors, NAD or NADP as acceptor"/>
    <property type="evidence" value="ECO:0007669"/>
    <property type="project" value="UniProtKB-ARBA"/>
</dbReference>
<evidence type="ECO:0000256" key="1">
    <source>
        <dbReference type="ARBA" id="ARBA00007905"/>
    </source>
</evidence>
<evidence type="ECO:0000256" key="2">
    <source>
        <dbReference type="ARBA" id="ARBA00022857"/>
    </source>
</evidence>
<dbReference type="PROSITE" id="PS00062">
    <property type="entry name" value="ALDOKETO_REDUCTASE_2"/>
    <property type="match status" value="1"/>
</dbReference>
<dbReference type="SUPFAM" id="SSF51430">
    <property type="entry name" value="NAD(P)-linked oxidoreductase"/>
    <property type="match status" value="1"/>
</dbReference>
<evidence type="ECO:0000256" key="4">
    <source>
        <dbReference type="PIRSR" id="PIRSR000097-1"/>
    </source>
</evidence>
<dbReference type="CDD" id="cd19071">
    <property type="entry name" value="AKR_AKR1-5-like"/>
    <property type="match status" value="1"/>
</dbReference>
<dbReference type="Proteomes" id="UP000290602">
    <property type="component" value="Unassembled WGS sequence"/>
</dbReference>